<feature type="region of interest" description="Disordered" evidence="1">
    <location>
        <begin position="140"/>
        <end position="169"/>
    </location>
</feature>
<dbReference type="PANTHER" id="PTHR33180">
    <property type="entry name" value="PHOTOSYSTEM II CP43 REACTION CENTER PROTEIN"/>
    <property type="match status" value="1"/>
</dbReference>
<dbReference type="HOGENOM" id="CLU_029307_2_3_1"/>
<protein>
    <recommendedName>
        <fullName evidence="2">Putative plant transposon protein domain-containing protein</fullName>
    </recommendedName>
</protein>
<keyword evidence="4" id="KW-1185">Reference proteome</keyword>
<dbReference type="InterPro" id="IPR046796">
    <property type="entry name" value="Transposase_32_dom"/>
</dbReference>
<dbReference type="PANTHER" id="PTHR33180:SF31">
    <property type="entry name" value="POLYPROTEIN PROTEIN"/>
    <property type="match status" value="1"/>
</dbReference>
<sequence>MDVGAPIEKIDLNIDAKFWFGFISSTIMPSQNESILHHPNAAFLGSIMSRRRIDPGLLISQELALRAKQKLTSLSFLVLITKLCQRARIPRDTTRYIEVTPSFSIDIQSIEVEFTREEVDRRRAVPADISPKVDVYSLQAEAPSPTPASEPSGTSAPSSSSEVPGASSFSQPARITEAMNLKMGQLAYSADVRETRLERSIPGMNDSAILAALTLHRVSVDDLASRVTTCESSYWNISEDSPETSGIPLATTGDVLSGGTTYEESDAETDEELIVVHEEEMMESREQSIFRDFSDLVGMIVQPVIHTSPTETSTTAPNGSSTAIPSEMTPGTDAQAHIATLDTEAPTDGETA</sequence>
<evidence type="ECO:0000313" key="3">
    <source>
        <dbReference type="EnsemblPlants" id="PGSC0003DMT400089267"/>
    </source>
</evidence>
<feature type="compositionally biased region" description="Polar residues" evidence="1">
    <location>
        <begin position="307"/>
        <end position="324"/>
    </location>
</feature>
<dbReference type="InParanoid" id="M1DHT5"/>
<dbReference type="EnsemblPlants" id="PGSC0003DMT400089267">
    <property type="protein sequence ID" value="PGSC0003DMT400089267"/>
    <property type="gene ID" value="PGSC0003DMG400038838"/>
</dbReference>
<dbReference type="Proteomes" id="UP000011115">
    <property type="component" value="Unassembled WGS sequence"/>
</dbReference>
<feature type="region of interest" description="Disordered" evidence="1">
    <location>
        <begin position="307"/>
        <end position="334"/>
    </location>
</feature>
<evidence type="ECO:0000259" key="2">
    <source>
        <dbReference type="Pfam" id="PF20167"/>
    </source>
</evidence>
<organism evidence="3 4">
    <name type="scientific">Solanum tuberosum</name>
    <name type="common">Potato</name>
    <dbReference type="NCBI Taxonomy" id="4113"/>
    <lineage>
        <taxon>Eukaryota</taxon>
        <taxon>Viridiplantae</taxon>
        <taxon>Streptophyta</taxon>
        <taxon>Embryophyta</taxon>
        <taxon>Tracheophyta</taxon>
        <taxon>Spermatophyta</taxon>
        <taxon>Magnoliopsida</taxon>
        <taxon>eudicotyledons</taxon>
        <taxon>Gunneridae</taxon>
        <taxon>Pentapetalae</taxon>
        <taxon>asterids</taxon>
        <taxon>lamiids</taxon>
        <taxon>Solanales</taxon>
        <taxon>Solanaceae</taxon>
        <taxon>Solanoideae</taxon>
        <taxon>Solaneae</taxon>
        <taxon>Solanum</taxon>
    </lineage>
</organism>
<name>M1DHT5_SOLTU</name>
<feature type="compositionally biased region" description="Low complexity" evidence="1">
    <location>
        <begin position="140"/>
        <end position="168"/>
    </location>
</feature>
<dbReference type="Pfam" id="PF20167">
    <property type="entry name" value="Transposase_32"/>
    <property type="match status" value="1"/>
</dbReference>
<evidence type="ECO:0000313" key="4">
    <source>
        <dbReference type="Proteomes" id="UP000011115"/>
    </source>
</evidence>
<evidence type="ECO:0000256" key="1">
    <source>
        <dbReference type="SAM" id="MobiDB-lite"/>
    </source>
</evidence>
<reference evidence="4" key="1">
    <citation type="journal article" date="2011" name="Nature">
        <title>Genome sequence and analysis of the tuber crop potato.</title>
        <authorList>
            <consortium name="The Potato Genome Sequencing Consortium"/>
        </authorList>
    </citation>
    <scope>NUCLEOTIDE SEQUENCE [LARGE SCALE GENOMIC DNA]</scope>
    <source>
        <strain evidence="4">cv. DM1-3 516 R44</strain>
    </source>
</reference>
<proteinExistence type="predicted"/>
<accession>M1DHT5</accession>
<dbReference type="AlphaFoldDB" id="M1DHT5"/>
<reference evidence="3" key="2">
    <citation type="submission" date="2015-06" db="UniProtKB">
        <authorList>
            <consortium name="EnsemblPlants"/>
        </authorList>
    </citation>
    <scope>IDENTIFICATION</scope>
    <source>
        <strain evidence="3">DM1-3 516 R44</strain>
    </source>
</reference>
<feature type="domain" description="Putative plant transposon protein" evidence="2">
    <location>
        <begin position="6"/>
        <end position="90"/>
    </location>
</feature>
<dbReference type="Gramene" id="PGSC0003DMT400089267">
    <property type="protein sequence ID" value="PGSC0003DMT400089267"/>
    <property type="gene ID" value="PGSC0003DMG400038838"/>
</dbReference>
<dbReference type="PaxDb" id="4113-PGSC0003DMT400089267"/>